<evidence type="ECO:0000256" key="1">
    <source>
        <dbReference type="ARBA" id="ARBA00001947"/>
    </source>
</evidence>
<evidence type="ECO:0000256" key="7">
    <source>
        <dbReference type="ARBA" id="ARBA00022801"/>
    </source>
</evidence>
<dbReference type="EC" id="3.5.4.5" evidence="4 14"/>
<evidence type="ECO:0000256" key="2">
    <source>
        <dbReference type="ARBA" id="ARBA00003949"/>
    </source>
</evidence>
<evidence type="ECO:0000256" key="13">
    <source>
        <dbReference type="PIRSR" id="PIRSR606262-3"/>
    </source>
</evidence>
<dbReference type="GO" id="GO:0072527">
    <property type="term" value="P:pyrimidine-containing compound metabolic process"/>
    <property type="evidence" value="ECO:0007669"/>
    <property type="project" value="UniProtKB-ARBA"/>
</dbReference>
<feature type="binding site" evidence="13">
    <location>
        <position position="88"/>
    </location>
    <ligand>
        <name>Zn(2+)</name>
        <dbReference type="ChEBI" id="CHEBI:29105"/>
        <note>catalytic</note>
    </ligand>
</feature>
<dbReference type="Pfam" id="PF00383">
    <property type="entry name" value="dCMP_cyt_deam_1"/>
    <property type="match status" value="1"/>
</dbReference>
<comment type="cofactor">
    <cofactor evidence="1 13 14">
        <name>Zn(2+)</name>
        <dbReference type="ChEBI" id="CHEBI:29105"/>
    </cofactor>
</comment>
<evidence type="ECO:0000256" key="9">
    <source>
        <dbReference type="ARBA" id="ARBA00032005"/>
    </source>
</evidence>
<gene>
    <name evidence="16" type="ORF">PH603_14325</name>
</gene>
<dbReference type="KEGG" id="gso:PH603_14325"/>
<evidence type="ECO:0000256" key="11">
    <source>
        <dbReference type="ARBA" id="ARBA00049558"/>
    </source>
</evidence>
<dbReference type="InterPro" id="IPR016193">
    <property type="entry name" value="Cytidine_deaminase-like"/>
</dbReference>
<dbReference type="GO" id="GO:0055086">
    <property type="term" value="P:nucleobase-containing small molecule metabolic process"/>
    <property type="evidence" value="ECO:0007669"/>
    <property type="project" value="UniProtKB-ARBA"/>
</dbReference>
<reference evidence="16" key="1">
    <citation type="submission" date="2023-01" db="EMBL/GenBank/DDBJ databases">
        <title>The genome sequence of Kordiimonadaceae bacterium 6D33.</title>
        <authorList>
            <person name="Liu Y."/>
        </authorList>
    </citation>
    <scope>NUCLEOTIDE SEQUENCE</scope>
    <source>
        <strain evidence="16">6D33</strain>
    </source>
</reference>
<dbReference type="InterPro" id="IPR016192">
    <property type="entry name" value="APOBEC/CMP_deaminase_Zn-bd"/>
</dbReference>
<comment type="catalytic activity">
    <reaction evidence="10 14">
        <text>2'-deoxycytidine + H2O + H(+) = 2'-deoxyuridine + NH4(+)</text>
        <dbReference type="Rhea" id="RHEA:13433"/>
        <dbReference type="ChEBI" id="CHEBI:15377"/>
        <dbReference type="ChEBI" id="CHEBI:15378"/>
        <dbReference type="ChEBI" id="CHEBI:15698"/>
        <dbReference type="ChEBI" id="CHEBI:16450"/>
        <dbReference type="ChEBI" id="CHEBI:28938"/>
        <dbReference type="EC" id="3.5.4.5"/>
    </reaction>
</comment>
<comment type="function">
    <text evidence="2 14">This enzyme scavenges exogenous and endogenous cytidine and 2'-deoxycytidine for UMP synthesis.</text>
</comment>
<dbReference type="RefSeq" id="WP_289503253.1">
    <property type="nucleotide sequence ID" value="NZ_CP116805.1"/>
</dbReference>
<evidence type="ECO:0000256" key="3">
    <source>
        <dbReference type="ARBA" id="ARBA00006576"/>
    </source>
</evidence>
<dbReference type="GO" id="GO:0004126">
    <property type="term" value="F:cytidine deaminase activity"/>
    <property type="evidence" value="ECO:0007669"/>
    <property type="project" value="UniProtKB-UniRule"/>
</dbReference>
<dbReference type="GO" id="GO:0042802">
    <property type="term" value="F:identical protein binding"/>
    <property type="evidence" value="ECO:0007669"/>
    <property type="project" value="UniProtKB-ARBA"/>
</dbReference>
<dbReference type="GO" id="GO:0005829">
    <property type="term" value="C:cytosol"/>
    <property type="evidence" value="ECO:0007669"/>
    <property type="project" value="TreeGrafter"/>
</dbReference>
<protein>
    <recommendedName>
        <fullName evidence="5 14">Cytidine deaminase</fullName>
        <ecNumber evidence="4 14">3.5.4.5</ecNumber>
    </recommendedName>
    <alternativeName>
        <fullName evidence="9 14">Cytidine aminohydrolase</fullName>
    </alternativeName>
</protein>
<dbReference type="InterPro" id="IPR050202">
    <property type="entry name" value="Cyt/Deoxycyt_deaminase"/>
</dbReference>
<evidence type="ECO:0000259" key="15">
    <source>
        <dbReference type="PROSITE" id="PS51747"/>
    </source>
</evidence>
<keyword evidence="17" id="KW-1185">Reference proteome</keyword>
<dbReference type="NCBIfam" id="TIGR01354">
    <property type="entry name" value="cyt_deam_tetra"/>
    <property type="match status" value="1"/>
</dbReference>
<name>A0AAF0BGP2_9PROT</name>
<dbReference type="CDD" id="cd01283">
    <property type="entry name" value="cytidine_deaminase"/>
    <property type="match status" value="1"/>
</dbReference>
<dbReference type="EMBL" id="CP116805">
    <property type="protein sequence ID" value="WCL53713.1"/>
    <property type="molecule type" value="Genomic_DNA"/>
</dbReference>
<evidence type="ECO:0000256" key="10">
    <source>
        <dbReference type="ARBA" id="ARBA00049252"/>
    </source>
</evidence>
<dbReference type="PANTHER" id="PTHR11644:SF2">
    <property type="entry name" value="CYTIDINE DEAMINASE"/>
    <property type="match status" value="1"/>
</dbReference>
<dbReference type="FunFam" id="3.40.140.10:FF:000008">
    <property type="entry name" value="Cytidine deaminase"/>
    <property type="match status" value="1"/>
</dbReference>
<dbReference type="PROSITE" id="PS00903">
    <property type="entry name" value="CYT_DCMP_DEAMINASES_1"/>
    <property type="match status" value="1"/>
</dbReference>
<evidence type="ECO:0000256" key="14">
    <source>
        <dbReference type="RuleBase" id="RU364006"/>
    </source>
</evidence>
<sequence length="130" mass="13709">MDKRLIDAAMAARNKAYAPYSNHPVGAAILTDDGQVFSGCNVENAASPLGNCAETGAVSAMVAGGQRKIAAVAIVGPDSRACQPCGGCRQVLAEFGEEDMPVYLLDGKTGAVLEEYKLVELLPHIFRRKQ</sequence>
<evidence type="ECO:0000256" key="6">
    <source>
        <dbReference type="ARBA" id="ARBA00022723"/>
    </source>
</evidence>
<keyword evidence="6 13" id="KW-0479">Metal-binding</keyword>
<keyword evidence="7 14" id="KW-0378">Hydrolase</keyword>
<dbReference type="InterPro" id="IPR002125">
    <property type="entry name" value="CMP_dCMP_dom"/>
</dbReference>
<dbReference type="Gene3D" id="3.40.140.10">
    <property type="entry name" value="Cytidine Deaminase, domain 2"/>
    <property type="match status" value="1"/>
</dbReference>
<dbReference type="SUPFAM" id="SSF53927">
    <property type="entry name" value="Cytidine deaminase-like"/>
    <property type="match status" value="1"/>
</dbReference>
<proteinExistence type="inferred from homology"/>
<dbReference type="PANTHER" id="PTHR11644">
    <property type="entry name" value="CYTIDINE DEAMINASE"/>
    <property type="match status" value="1"/>
</dbReference>
<evidence type="ECO:0000256" key="12">
    <source>
        <dbReference type="PIRSR" id="PIRSR606262-1"/>
    </source>
</evidence>
<dbReference type="NCBIfam" id="NF004064">
    <property type="entry name" value="PRK05578.1"/>
    <property type="match status" value="1"/>
</dbReference>
<feature type="domain" description="CMP/dCMP-type deaminase" evidence="15">
    <location>
        <begin position="1"/>
        <end position="129"/>
    </location>
</feature>
<dbReference type="PROSITE" id="PS51747">
    <property type="entry name" value="CYT_DCMP_DEAMINASES_2"/>
    <property type="match status" value="1"/>
</dbReference>
<comment type="catalytic activity">
    <reaction evidence="11 14">
        <text>cytidine + H2O + H(+) = uridine + NH4(+)</text>
        <dbReference type="Rhea" id="RHEA:16069"/>
        <dbReference type="ChEBI" id="CHEBI:15377"/>
        <dbReference type="ChEBI" id="CHEBI:15378"/>
        <dbReference type="ChEBI" id="CHEBI:16704"/>
        <dbReference type="ChEBI" id="CHEBI:17562"/>
        <dbReference type="ChEBI" id="CHEBI:28938"/>
        <dbReference type="EC" id="3.5.4.5"/>
    </reaction>
</comment>
<organism evidence="16 17">
    <name type="scientific">Gimibacter soli</name>
    <dbReference type="NCBI Taxonomy" id="3024400"/>
    <lineage>
        <taxon>Bacteria</taxon>
        <taxon>Pseudomonadati</taxon>
        <taxon>Pseudomonadota</taxon>
        <taxon>Alphaproteobacteria</taxon>
        <taxon>Kordiimonadales</taxon>
        <taxon>Temperatibacteraceae</taxon>
        <taxon>Gimibacter</taxon>
    </lineage>
</organism>
<dbReference type="GO" id="GO:0008270">
    <property type="term" value="F:zinc ion binding"/>
    <property type="evidence" value="ECO:0007669"/>
    <property type="project" value="UniProtKB-UniRule"/>
</dbReference>
<evidence type="ECO:0000313" key="17">
    <source>
        <dbReference type="Proteomes" id="UP001217500"/>
    </source>
</evidence>
<feature type="binding site" evidence="13">
    <location>
        <position position="52"/>
    </location>
    <ligand>
        <name>Zn(2+)</name>
        <dbReference type="ChEBI" id="CHEBI:29105"/>
        <note>catalytic</note>
    </ligand>
</feature>
<evidence type="ECO:0000256" key="4">
    <source>
        <dbReference type="ARBA" id="ARBA00012783"/>
    </source>
</evidence>
<dbReference type="InterPro" id="IPR006262">
    <property type="entry name" value="Cyt_deam_tetra"/>
</dbReference>
<dbReference type="Proteomes" id="UP001217500">
    <property type="component" value="Chromosome"/>
</dbReference>
<accession>A0AAF0BGP2</accession>
<evidence type="ECO:0000256" key="8">
    <source>
        <dbReference type="ARBA" id="ARBA00022833"/>
    </source>
</evidence>
<evidence type="ECO:0000313" key="16">
    <source>
        <dbReference type="EMBL" id="WCL53713.1"/>
    </source>
</evidence>
<comment type="similarity">
    <text evidence="3 14">Belongs to the cytidine and deoxycytidylate deaminase family.</text>
</comment>
<feature type="binding site" evidence="13">
    <location>
        <position position="85"/>
    </location>
    <ligand>
        <name>Zn(2+)</name>
        <dbReference type="ChEBI" id="CHEBI:29105"/>
        <note>catalytic</note>
    </ligand>
</feature>
<evidence type="ECO:0000256" key="5">
    <source>
        <dbReference type="ARBA" id="ARBA00018266"/>
    </source>
</evidence>
<keyword evidence="8 13" id="KW-0862">Zinc</keyword>
<feature type="active site" description="Proton donor" evidence="12">
    <location>
        <position position="54"/>
    </location>
</feature>
<dbReference type="AlphaFoldDB" id="A0AAF0BGP2"/>